<sequence>MLAYTRETCVRGGESEQPSNKIMIMRTDW</sequence>
<organism evidence="1">
    <name type="scientific">virus sp. ct9pU4</name>
    <dbReference type="NCBI Taxonomy" id="2828248"/>
    <lineage>
        <taxon>Viruses</taxon>
    </lineage>
</organism>
<evidence type="ECO:0000313" key="1">
    <source>
        <dbReference type="EMBL" id="DAE28462.1"/>
    </source>
</evidence>
<dbReference type="EMBL" id="BK059087">
    <property type="protein sequence ID" value="DAE28462.1"/>
    <property type="molecule type" value="Genomic_DNA"/>
</dbReference>
<name>A0A8S5RAL1_9VIRU</name>
<proteinExistence type="predicted"/>
<protein>
    <submittedName>
        <fullName evidence="1">Uncharacterized protein</fullName>
    </submittedName>
</protein>
<accession>A0A8S5RAL1</accession>
<reference evidence="1" key="1">
    <citation type="journal article" date="2021" name="Proc. Natl. Acad. Sci. U.S.A.">
        <title>A Catalog of Tens of Thousands of Viruses from Human Metagenomes Reveals Hidden Associations with Chronic Diseases.</title>
        <authorList>
            <person name="Tisza M.J."/>
            <person name="Buck C.B."/>
        </authorList>
    </citation>
    <scope>NUCLEOTIDE SEQUENCE</scope>
    <source>
        <strain evidence="1">Ct9pU4</strain>
    </source>
</reference>